<sequence>MSMLPAASAFQPSHEWPMVDAERPIVRMLRHADLTADDRACWAGLSAQAGAANVFAQDWFMDAALSHATDGRDTLLAVVSLGHGPWLGVMPLVAELRFGRWPARIWRNWSATNQFLGTPLVAAQTADIFWDALLAFLDRRAGTEILLHFQGFDADDPVSTALFDRCGQEGRGLHIIQCLDRPAYRAGDDAAGRCDSKMRGRLRSLSRRLERDHGSVVVTLLDPDQPCAPWIDAFLKMEASGWKGRIGSALGSQSATETLFRTVIERGHANGSARLATLSVGGRAIAMSSWFESTSWGHGFKMAFDEDYRAYAPGQLLMHDISERIGRRPDMSFDTCVPRDANSSHRLWRSSRRIIDGAVAIGSPWHRFRFDALIKARAAYAAVRNHFSTR</sequence>
<gene>
    <name evidence="2" type="ORF">FHS54_000595</name>
</gene>
<dbReference type="AlphaFoldDB" id="A0A846MG04"/>
<proteinExistence type="predicted"/>
<comment type="caution">
    <text evidence="2">The sequence shown here is derived from an EMBL/GenBank/DDBJ whole genome shotgun (WGS) entry which is preliminary data.</text>
</comment>
<name>A0A846MG04_9SPHN</name>
<dbReference type="InterPro" id="IPR038740">
    <property type="entry name" value="BioF2-like_GNAT_dom"/>
</dbReference>
<dbReference type="EMBL" id="JAASQR010000001">
    <property type="protein sequence ID" value="NIJ15646.1"/>
    <property type="molecule type" value="Genomic_DNA"/>
</dbReference>
<dbReference type="Proteomes" id="UP000576821">
    <property type="component" value="Unassembled WGS sequence"/>
</dbReference>
<protein>
    <submittedName>
        <fullName evidence="2">CelD/BcsL family acetyltransferase involved in cellulose biosynthesis</fullName>
    </submittedName>
</protein>
<feature type="domain" description="BioF2-like acetyltransferase" evidence="1">
    <location>
        <begin position="196"/>
        <end position="334"/>
    </location>
</feature>
<evidence type="ECO:0000313" key="3">
    <source>
        <dbReference type="Proteomes" id="UP000576821"/>
    </source>
</evidence>
<dbReference type="RefSeq" id="WP_167302285.1">
    <property type="nucleotide sequence ID" value="NZ_JAASQR010000001.1"/>
</dbReference>
<keyword evidence="2" id="KW-0808">Transferase</keyword>
<dbReference type="GO" id="GO:0016740">
    <property type="term" value="F:transferase activity"/>
    <property type="evidence" value="ECO:0007669"/>
    <property type="project" value="UniProtKB-KW"/>
</dbReference>
<evidence type="ECO:0000259" key="1">
    <source>
        <dbReference type="Pfam" id="PF13480"/>
    </source>
</evidence>
<dbReference type="InterPro" id="IPR016181">
    <property type="entry name" value="Acyl_CoA_acyltransferase"/>
</dbReference>
<evidence type="ECO:0000313" key="2">
    <source>
        <dbReference type="EMBL" id="NIJ15646.1"/>
    </source>
</evidence>
<organism evidence="2 3">
    <name type="scientific">Sphingobium vermicomposti</name>
    <dbReference type="NCBI Taxonomy" id="529005"/>
    <lineage>
        <taxon>Bacteria</taxon>
        <taxon>Pseudomonadati</taxon>
        <taxon>Pseudomonadota</taxon>
        <taxon>Alphaproteobacteria</taxon>
        <taxon>Sphingomonadales</taxon>
        <taxon>Sphingomonadaceae</taxon>
        <taxon>Sphingobium</taxon>
    </lineage>
</organism>
<reference evidence="2 3" key="1">
    <citation type="submission" date="2020-03" db="EMBL/GenBank/DDBJ databases">
        <title>Genomic Encyclopedia of Type Strains, Phase IV (KMG-IV): sequencing the most valuable type-strain genomes for metagenomic binning, comparative biology and taxonomic classification.</title>
        <authorList>
            <person name="Goeker M."/>
        </authorList>
    </citation>
    <scope>NUCLEOTIDE SEQUENCE [LARGE SCALE GENOMIC DNA]</scope>
    <source>
        <strain evidence="2 3">DSM 21299</strain>
    </source>
</reference>
<dbReference type="SUPFAM" id="SSF55729">
    <property type="entry name" value="Acyl-CoA N-acyltransferases (Nat)"/>
    <property type="match status" value="1"/>
</dbReference>
<keyword evidence="3" id="KW-1185">Reference proteome</keyword>
<accession>A0A846MG04</accession>
<dbReference type="Pfam" id="PF13480">
    <property type="entry name" value="Acetyltransf_6"/>
    <property type="match status" value="1"/>
</dbReference>